<evidence type="ECO:0000313" key="8">
    <source>
        <dbReference type="Proteomes" id="UP000243459"/>
    </source>
</evidence>
<dbReference type="OMA" id="RIAWIRH"/>
<dbReference type="Pfam" id="PF01171">
    <property type="entry name" value="ATP_bind_3"/>
    <property type="match status" value="1"/>
</dbReference>
<keyword evidence="3" id="KW-0547">Nucleotide-binding</keyword>
<dbReference type="Gramene" id="ONK67035">
    <property type="protein sequence ID" value="ONK67035"/>
    <property type="gene ID" value="A4U43_C06F14890"/>
</dbReference>
<evidence type="ECO:0000256" key="3">
    <source>
        <dbReference type="ARBA" id="ARBA00022741"/>
    </source>
</evidence>
<dbReference type="InterPro" id="IPR011063">
    <property type="entry name" value="TilS/TtcA_N"/>
</dbReference>
<evidence type="ECO:0000256" key="4">
    <source>
        <dbReference type="ARBA" id="ARBA00022840"/>
    </source>
</evidence>
<feature type="region of interest" description="Disordered" evidence="5">
    <location>
        <begin position="127"/>
        <end position="152"/>
    </location>
</feature>
<gene>
    <name evidence="7" type="ORF">A4U43_C06F14890</name>
</gene>
<proteinExistence type="predicted"/>
<dbReference type="PANTHER" id="PTHR43033:SF5">
    <property type="entry name" value="TRNA(ILE)-LYSIDINE SYNTHETASE"/>
    <property type="match status" value="1"/>
</dbReference>
<feature type="domain" description="tRNA(Ile)-lysidine/2-thiocytidine synthase N-terminal" evidence="6">
    <location>
        <begin position="18"/>
        <end position="64"/>
    </location>
</feature>
<dbReference type="EMBL" id="CM007386">
    <property type="protein sequence ID" value="ONK67035.1"/>
    <property type="molecule type" value="Genomic_DNA"/>
</dbReference>
<sequence>MAFISQLFSTYSHYSEGNQGILLVRPMLELSKDDMYKICKGGYQEWVEDPTNQRPLFARNRLRMSLKNISSNAFKSEMQRLISACRITRSFIENVCRKMIEHCVTITDTSLTAAGCYLSPAPQSKGKKILVSSHDSPQSSTASSSHTQPFNKQPLLPGEIDQIISHLKSCSDKYIPEAHDVHFLHAKSPEDVLNEAKRLNLISESTLSTMQLLQMEERNKFISKPECESSCKSWHEKGVSSSSYITLSQGESCHFMSRFLVAYEVCRGALEDGLYSSSSSLYQESVDNQDHLCQFCMSGQMNSITIRHMVNADWLYLAKVSNRQSRLDFQDNTNAPVMNFEQILSREVQCSAHMRVSAKKALQTLKSIPVSARRALPVVVNSCDLLLSIPFEMNIPEDFRYLGCDQLPNDNLVEYMIYLSSMM</sequence>
<dbReference type="GO" id="GO:0016879">
    <property type="term" value="F:ligase activity, forming carbon-nitrogen bonds"/>
    <property type="evidence" value="ECO:0007669"/>
    <property type="project" value="InterPro"/>
</dbReference>
<evidence type="ECO:0000256" key="2">
    <source>
        <dbReference type="ARBA" id="ARBA00022694"/>
    </source>
</evidence>
<dbReference type="GO" id="GO:0008033">
    <property type="term" value="P:tRNA processing"/>
    <property type="evidence" value="ECO:0007669"/>
    <property type="project" value="UniProtKB-KW"/>
</dbReference>
<evidence type="ECO:0000256" key="5">
    <source>
        <dbReference type="SAM" id="MobiDB-lite"/>
    </source>
</evidence>
<dbReference type="InterPro" id="IPR012094">
    <property type="entry name" value="tRNA_Ile_lys_synt"/>
</dbReference>
<reference evidence="8" key="1">
    <citation type="journal article" date="2017" name="Nat. Commun.">
        <title>The asparagus genome sheds light on the origin and evolution of a young Y chromosome.</title>
        <authorList>
            <person name="Harkess A."/>
            <person name="Zhou J."/>
            <person name="Xu C."/>
            <person name="Bowers J.E."/>
            <person name="Van der Hulst R."/>
            <person name="Ayyampalayam S."/>
            <person name="Mercati F."/>
            <person name="Riccardi P."/>
            <person name="McKain M.R."/>
            <person name="Kakrana A."/>
            <person name="Tang H."/>
            <person name="Ray J."/>
            <person name="Groenendijk J."/>
            <person name="Arikit S."/>
            <person name="Mathioni S.M."/>
            <person name="Nakano M."/>
            <person name="Shan H."/>
            <person name="Telgmann-Rauber A."/>
            <person name="Kanno A."/>
            <person name="Yue Z."/>
            <person name="Chen H."/>
            <person name="Li W."/>
            <person name="Chen Y."/>
            <person name="Xu X."/>
            <person name="Zhang Y."/>
            <person name="Luo S."/>
            <person name="Chen H."/>
            <person name="Gao J."/>
            <person name="Mao Z."/>
            <person name="Pires J.C."/>
            <person name="Luo M."/>
            <person name="Kudrna D."/>
            <person name="Wing R.A."/>
            <person name="Meyers B.C."/>
            <person name="Yi K."/>
            <person name="Kong H."/>
            <person name="Lavrijsen P."/>
            <person name="Sunseri F."/>
            <person name="Falavigna A."/>
            <person name="Ye Y."/>
            <person name="Leebens-Mack J.H."/>
            <person name="Chen G."/>
        </authorList>
    </citation>
    <scope>NUCLEOTIDE SEQUENCE [LARGE SCALE GENOMIC DNA]</scope>
    <source>
        <strain evidence="8">cv. DH0086</strain>
    </source>
</reference>
<keyword evidence="1" id="KW-0436">Ligase</keyword>
<dbReference type="SUPFAM" id="SSF52402">
    <property type="entry name" value="Adenine nucleotide alpha hydrolases-like"/>
    <property type="match status" value="1"/>
</dbReference>
<dbReference type="GO" id="GO:0005524">
    <property type="term" value="F:ATP binding"/>
    <property type="evidence" value="ECO:0007669"/>
    <property type="project" value="UniProtKB-KW"/>
</dbReference>
<dbReference type="GO" id="GO:0010098">
    <property type="term" value="P:suspensor development"/>
    <property type="evidence" value="ECO:0007669"/>
    <property type="project" value="EnsemblPlants"/>
</dbReference>
<feature type="compositionally biased region" description="Low complexity" evidence="5">
    <location>
        <begin position="132"/>
        <end position="149"/>
    </location>
</feature>
<keyword evidence="4" id="KW-0067">ATP-binding</keyword>
<dbReference type="AlphaFoldDB" id="A0A5P1EM02"/>
<organism evidence="7 8">
    <name type="scientific">Asparagus officinalis</name>
    <name type="common">Garden asparagus</name>
    <dbReference type="NCBI Taxonomy" id="4686"/>
    <lineage>
        <taxon>Eukaryota</taxon>
        <taxon>Viridiplantae</taxon>
        <taxon>Streptophyta</taxon>
        <taxon>Embryophyta</taxon>
        <taxon>Tracheophyta</taxon>
        <taxon>Spermatophyta</taxon>
        <taxon>Magnoliopsida</taxon>
        <taxon>Liliopsida</taxon>
        <taxon>Asparagales</taxon>
        <taxon>Asparagaceae</taxon>
        <taxon>Asparagoideae</taxon>
        <taxon>Asparagus</taxon>
    </lineage>
</organism>
<keyword evidence="8" id="KW-1185">Reference proteome</keyword>
<dbReference type="InterPro" id="IPR014729">
    <property type="entry name" value="Rossmann-like_a/b/a_fold"/>
</dbReference>
<protein>
    <recommendedName>
        <fullName evidence="6">tRNA(Ile)-lysidine/2-thiocytidine synthase N-terminal domain-containing protein</fullName>
    </recommendedName>
</protein>
<accession>A0A5P1EM02</accession>
<evidence type="ECO:0000313" key="7">
    <source>
        <dbReference type="EMBL" id="ONK67035.1"/>
    </source>
</evidence>
<evidence type="ECO:0000256" key="1">
    <source>
        <dbReference type="ARBA" id="ARBA00022598"/>
    </source>
</evidence>
<keyword evidence="2" id="KW-0819">tRNA processing</keyword>
<evidence type="ECO:0000259" key="6">
    <source>
        <dbReference type="Pfam" id="PF01171"/>
    </source>
</evidence>
<dbReference type="PANTHER" id="PTHR43033">
    <property type="entry name" value="TRNA(ILE)-LYSIDINE SYNTHASE-RELATED"/>
    <property type="match status" value="1"/>
</dbReference>
<dbReference type="Proteomes" id="UP000243459">
    <property type="component" value="Chromosome 6"/>
</dbReference>
<name>A0A5P1EM02_ASPOF</name>
<dbReference type="GO" id="GO:0009658">
    <property type="term" value="P:chloroplast organization"/>
    <property type="evidence" value="ECO:0007669"/>
    <property type="project" value="EnsemblPlants"/>
</dbReference>
<dbReference type="Gene3D" id="3.40.50.620">
    <property type="entry name" value="HUPs"/>
    <property type="match status" value="1"/>
</dbReference>
<dbReference type="GO" id="GO:0009793">
    <property type="term" value="P:embryo development ending in seed dormancy"/>
    <property type="evidence" value="ECO:0007669"/>
    <property type="project" value="EnsemblPlants"/>
</dbReference>